<dbReference type="Gene3D" id="2.40.50.150">
    <property type="match status" value="1"/>
</dbReference>
<keyword evidence="4 9" id="KW-0808">Transferase</keyword>
<dbReference type="Proteomes" id="UP001281761">
    <property type="component" value="Unassembled WGS sequence"/>
</dbReference>
<dbReference type="Pfam" id="PF00562">
    <property type="entry name" value="RNA_pol_Rpb2_6"/>
    <property type="match status" value="1"/>
</dbReference>
<dbReference type="InterPro" id="IPR014724">
    <property type="entry name" value="RNA_pol_RPB2_OB-fold"/>
</dbReference>
<dbReference type="InterPro" id="IPR018163">
    <property type="entry name" value="Thr/Ala-tRNA-synth_IIc_edit"/>
</dbReference>
<dbReference type="InterPro" id="IPR007120">
    <property type="entry name" value="DNA-dir_RNAP_su2_dom"/>
</dbReference>
<comment type="catalytic activity">
    <reaction evidence="9">
        <text>RNA(n) + a ribonucleoside 5'-triphosphate = RNA(n+1) + diphosphate</text>
        <dbReference type="Rhea" id="RHEA:21248"/>
        <dbReference type="Rhea" id="RHEA-COMP:14527"/>
        <dbReference type="Rhea" id="RHEA-COMP:17342"/>
        <dbReference type="ChEBI" id="CHEBI:33019"/>
        <dbReference type="ChEBI" id="CHEBI:61557"/>
        <dbReference type="ChEBI" id="CHEBI:140395"/>
        <dbReference type="EC" id="2.7.7.6"/>
    </reaction>
</comment>
<keyword evidence="7" id="KW-0862">Zinc</keyword>
<dbReference type="Pfam" id="PF04560">
    <property type="entry name" value="RNA_pol_Rpb2_7"/>
    <property type="match status" value="1"/>
</dbReference>
<dbReference type="PANTHER" id="PTHR20856">
    <property type="entry name" value="DNA-DIRECTED RNA POLYMERASE I SUBUNIT 2"/>
    <property type="match status" value="1"/>
</dbReference>
<proteinExistence type="inferred from homology"/>
<dbReference type="Gene3D" id="3.90.1800.10">
    <property type="entry name" value="RNA polymerase alpha subunit dimerisation domain"/>
    <property type="match status" value="1"/>
</dbReference>
<dbReference type="SUPFAM" id="SSF64484">
    <property type="entry name" value="beta and beta-prime subunits of DNA dependent RNA-polymerase"/>
    <property type="match status" value="1"/>
</dbReference>
<dbReference type="SUPFAM" id="SSF50447">
    <property type="entry name" value="Translation proteins"/>
    <property type="match status" value="1"/>
</dbReference>
<evidence type="ECO:0000256" key="6">
    <source>
        <dbReference type="ARBA" id="ARBA00022723"/>
    </source>
</evidence>
<keyword evidence="8 9" id="KW-0804">Transcription</keyword>
<comment type="similarity">
    <text evidence="1 9">Belongs to the RNA polymerase beta chain family.</text>
</comment>
<evidence type="ECO:0000256" key="8">
    <source>
        <dbReference type="ARBA" id="ARBA00023163"/>
    </source>
</evidence>
<dbReference type="InterPro" id="IPR007121">
    <property type="entry name" value="RNA_pol_bsu_CS"/>
</dbReference>
<dbReference type="InterPro" id="IPR007641">
    <property type="entry name" value="RNA_pol_Rpb2_7"/>
</dbReference>
<keyword evidence="13" id="KW-1185">Reference proteome</keyword>
<dbReference type="InterPro" id="IPR007646">
    <property type="entry name" value="RNA_pol_Rpb2_4"/>
</dbReference>
<dbReference type="SUPFAM" id="SSF55186">
    <property type="entry name" value="ThrRS/AlaRS common domain"/>
    <property type="match status" value="1"/>
</dbReference>
<dbReference type="Pfam" id="PF04567">
    <property type="entry name" value="RNA_pol_Rpb2_5"/>
    <property type="match status" value="1"/>
</dbReference>
<dbReference type="InterPro" id="IPR007645">
    <property type="entry name" value="RNA_pol_Rpb2_3"/>
</dbReference>
<evidence type="ECO:0000259" key="11">
    <source>
        <dbReference type="PROSITE" id="PS50860"/>
    </source>
</evidence>
<dbReference type="GO" id="GO:0000428">
    <property type="term" value="C:DNA-directed RNA polymerase complex"/>
    <property type="evidence" value="ECO:0007669"/>
    <property type="project" value="UniProtKB-KW"/>
</dbReference>
<dbReference type="Pfam" id="PF07973">
    <property type="entry name" value="tRNA_SAD"/>
    <property type="match status" value="1"/>
</dbReference>
<dbReference type="InterPro" id="IPR007642">
    <property type="entry name" value="RNA_pol_Rpb2_2"/>
</dbReference>
<keyword evidence="5 9" id="KW-0548">Nucleotidyltransferase</keyword>
<dbReference type="GO" id="GO:0003899">
    <property type="term" value="F:DNA-directed RNA polymerase activity"/>
    <property type="evidence" value="ECO:0007669"/>
    <property type="project" value="UniProtKB-EC"/>
</dbReference>
<evidence type="ECO:0000256" key="5">
    <source>
        <dbReference type="ARBA" id="ARBA00022695"/>
    </source>
</evidence>
<name>A0ABQ9XM22_9EUKA</name>
<dbReference type="InterPro" id="IPR018165">
    <property type="entry name" value="Ala-tRNA-synth_IIc_core"/>
</dbReference>
<evidence type="ECO:0000256" key="10">
    <source>
        <dbReference type="SAM" id="MobiDB-lite"/>
    </source>
</evidence>
<sequence>MQTEQDIQDDDEHVQEHTEIELRPVSQYNPLDGEVDEAVYLLKFDQTYMARPTVTNGFNETKSLLPNEARLRNLTYSGSLECDIKCVEVKLNQDGELQRKVTLFPRIFLGKIPLMLKSAYCHLNGLRSETELAAAGECIYDQGGYFIVNGGEKVLIAQEKMAYNIIVVFPKHNSTKTLYVAECRSSLERGTMEVSTLYTKLANPSKEYPAPGPLFLCTIPFVGADIPSVLVFRALGDVGDRSIVEHCVYDLNNNNEMMEMIRPSLIACAEYPTEQLALEYIGNRARNATTVIRADRIAYASNLLNKKLLPHVGVSEQSNVQKQFFLGYIINHTLSVALGLCEEDDRDHFGNKRVDLAGTLLSNLFRQLFHRVVEDARKTLQGVVNKNRELDLATVTSAIRHRTITSQMLYCLATGNWGTKKGEPTATGVSQVLNRLTYSATLSHLRRIVSPIGRDGKMARPRQLHNTHWGMVCPAESPEGQSCGLVKNMAMMCCVSEGFQSEPITSMIEQFGLENLNEASMQSIANNTKVFVNGRWAGIYQKPSELLENLKTIRRTWPNTKDMGIVFDSETNELRLFTDEGRVIRPVLVVGKDGHLVANRSHIAMLRGPEHDEISNWSRLLHEGVVEYVGCAEEESCRIAVTIQNIPKRSTDMSADDERNKRPDTYTHCEIHPAMILGVCASIIPFPHHNQSPRNVYQSAMGKQAMGVHATSFLNRMETMSNVLFYPQKPLVMTHTMDLLKFKRLPSGQNTLTAILSHTGYNQEDSVMLNRAAIDRGMFRSIFYRTYKDVEKKRHRVAEEIFEKPDPEICVGAQTENLMNLDTDGLAIPGIRISGDSVLIGKTTSLPNREATGFSLAGRKTKKDVSVRQRASEEGVVDRVMLTQNEEGCRFAKVRVMSIRVPQIGDKFSSRHGQKGTCGMVYPQEDLPFTIEGMTPSLIMNPHAIPSRMTLGHMIECLLGKVLALNGQEGDGSPFGEVYVPDILQNLHEQGYMKQGNEVLYCGHTGRPLNQLIFIGPTYYQRLKHMVDDKIHSRARGPVQGLVRQPLEGRSRDGGLRFGEMERDCMIAHGAAMFLNDTMYNRSDAFRAHVCDICGHFAVANLQENSQDSLPRTDGHVDSSSIGDFTAPVKQSKGKKKDDSSNKEYILILNSTPFRFEDGGQLEDVGTINGIPVTGIKKGPNDVVQHFLLLPQPLPIGSHVECVVNADIRFDHMQQHTAQHLLTAVLMTKLGFDTVSWQMTHNEACSIDLQKSDPDTSELKFPQIPQIPEERITYNEKIREIAEVEVNTLIRSNNSVFINVYTPEEFPEYSKNNPLFRSRGFPENAKEIRIVTIDKLDANTCCGTHVESLGQLQMIKITKIENAKANTLRLWFLCGNRLSTAFSQMHAREKELSSLLTTHPTDFVQIVHGLQEKEAEGRRARKTLETQLCEFTGSKYLEEWKSKPTSVGKSGTEYHQPIHIHTLNSSQSFITMLVAFLVKQEPTFRGVITYTITPESAPVFFTIVSPPEQAAWAQRIGKRVAQQVNGKGGGRGNQFSGRGEEKVKVAAFIELLLDEEKDLD</sequence>
<dbReference type="PROSITE" id="PS50860">
    <property type="entry name" value="AA_TRNA_LIGASE_II_ALA"/>
    <property type="match status" value="1"/>
</dbReference>
<evidence type="ECO:0000313" key="12">
    <source>
        <dbReference type="EMBL" id="KAK2953101.1"/>
    </source>
</evidence>
<gene>
    <name evidence="12" type="ORF">BLNAU_11886</name>
</gene>
<keyword evidence="3 9" id="KW-0240">DNA-directed RNA polymerase</keyword>
<dbReference type="InterPro" id="IPR012947">
    <property type="entry name" value="tRNA_SAD"/>
</dbReference>
<dbReference type="EC" id="2.7.7.6" evidence="9"/>
<dbReference type="InterPro" id="IPR009000">
    <property type="entry name" value="Transl_B-barrel_sf"/>
</dbReference>
<dbReference type="Pfam" id="PF04561">
    <property type="entry name" value="RNA_pol_Rpb2_2"/>
    <property type="match status" value="1"/>
</dbReference>
<comment type="similarity">
    <text evidence="2">Belongs to the class-II aminoacyl-tRNA synthetase family. Alax-L subfamily.</text>
</comment>
<evidence type="ECO:0000256" key="7">
    <source>
        <dbReference type="ARBA" id="ARBA00022833"/>
    </source>
</evidence>
<dbReference type="InterPro" id="IPR015712">
    <property type="entry name" value="DNA-dir_RNA_pol_su2"/>
</dbReference>
<dbReference type="EMBL" id="JARBJD010000095">
    <property type="protein sequence ID" value="KAK2953101.1"/>
    <property type="molecule type" value="Genomic_DNA"/>
</dbReference>
<feature type="domain" description="Alanyl-transfer RNA synthetases family profile" evidence="11">
    <location>
        <begin position="1070"/>
        <end position="1384"/>
    </location>
</feature>
<evidence type="ECO:0000256" key="9">
    <source>
        <dbReference type="RuleBase" id="RU363031"/>
    </source>
</evidence>
<dbReference type="Pfam" id="PF04563">
    <property type="entry name" value="RNA_pol_Rpb2_1"/>
    <property type="match status" value="1"/>
</dbReference>
<dbReference type="SMART" id="SM00863">
    <property type="entry name" value="tRNA_SAD"/>
    <property type="match status" value="1"/>
</dbReference>
<organism evidence="12 13">
    <name type="scientific">Blattamonas nauphoetae</name>
    <dbReference type="NCBI Taxonomy" id="2049346"/>
    <lineage>
        <taxon>Eukaryota</taxon>
        <taxon>Metamonada</taxon>
        <taxon>Preaxostyla</taxon>
        <taxon>Oxymonadida</taxon>
        <taxon>Blattamonas</taxon>
    </lineage>
</organism>
<dbReference type="Gene3D" id="3.90.1100.10">
    <property type="match status" value="2"/>
</dbReference>
<comment type="caution">
    <text evidence="12">The sequence shown here is derived from an EMBL/GenBank/DDBJ whole genome shotgun (WGS) entry which is preliminary data.</text>
</comment>
<dbReference type="InterPro" id="IPR007647">
    <property type="entry name" value="RNA_pol_Rpb2_5"/>
</dbReference>
<reference evidence="12 13" key="1">
    <citation type="journal article" date="2022" name="bioRxiv">
        <title>Genomics of Preaxostyla Flagellates Illuminates Evolutionary Transitions and the Path Towards Mitochondrial Loss.</title>
        <authorList>
            <person name="Novak L.V.F."/>
            <person name="Treitli S.C."/>
            <person name="Pyrih J."/>
            <person name="Halakuc P."/>
            <person name="Pipaliya S.V."/>
            <person name="Vacek V."/>
            <person name="Brzon O."/>
            <person name="Soukal P."/>
            <person name="Eme L."/>
            <person name="Dacks J.B."/>
            <person name="Karnkowska A."/>
            <person name="Elias M."/>
            <person name="Hampl V."/>
        </authorList>
    </citation>
    <scope>NUCLEOTIDE SEQUENCE [LARGE SCALE GENOMIC DNA]</scope>
    <source>
        <strain evidence="12">NAU3</strain>
        <tissue evidence="12">Gut</tissue>
    </source>
</reference>
<evidence type="ECO:0000256" key="3">
    <source>
        <dbReference type="ARBA" id="ARBA00022478"/>
    </source>
</evidence>
<accession>A0ABQ9XM22</accession>
<dbReference type="Gene3D" id="3.30.980.10">
    <property type="entry name" value="Threonyl-trna Synthetase, Chain A, domain 2"/>
    <property type="match status" value="1"/>
</dbReference>
<dbReference type="PROSITE" id="PS01166">
    <property type="entry name" value="RNA_POL_BETA"/>
    <property type="match status" value="1"/>
</dbReference>
<feature type="region of interest" description="Disordered" evidence="10">
    <location>
        <begin position="1107"/>
        <end position="1138"/>
    </location>
</feature>
<protein>
    <recommendedName>
        <fullName evidence="9">DNA-directed RNA polymerase subunit beta</fullName>
        <ecNumber evidence="9">2.7.7.6</ecNumber>
    </recommendedName>
</protein>
<dbReference type="Pfam" id="PF04565">
    <property type="entry name" value="RNA_pol_Rpb2_3"/>
    <property type="match status" value="1"/>
</dbReference>
<dbReference type="CDD" id="cd00653">
    <property type="entry name" value="RNA_pol_B_RPB2"/>
    <property type="match status" value="1"/>
</dbReference>
<dbReference type="InterPro" id="IPR007644">
    <property type="entry name" value="RNA_pol_bsu_protrusion"/>
</dbReference>
<dbReference type="InterPro" id="IPR037033">
    <property type="entry name" value="DNA-dir_RNAP_su2_hyb_sf"/>
</dbReference>
<evidence type="ECO:0000256" key="4">
    <source>
        <dbReference type="ARBA" id="ARBA00022679"/>
    </source>
</evidence>
<dbReference type="Gene3D" id="2.40.270.10">
    <property type="entry name" value="DNA-directed RNA polymerase, subunit 2, domain 6"/>
    <property type="match status" value="1"/>
</dbReference>
<comment type="function">
    <text evidence="9">DNA-dependent RNA polymerase catalyzes the transcription of DNA into RNA using the four ribonucleoside triphosphates as substrates.</text>
</comment>
<keyword evidence="6" id="KW-0479">Metal-binding</keyword>
<evidence type="ECO:0000313" key="13">
    <source>
        <dbReference type="Proteomes" id="UP001281761"/>
    </source>
</evidence>
<evidence type="ECO:0000256" key="2">
    <source>
        <dbReference type="ARBA" id="ARBA00008429"/>
    </source>
</evidence>
<evidence type="ECO:0000256" key="1">
    <source>
        <dbReference type="ARBA" id="ARBA00006835"/>
    </source>
</evidence>
<dbReference type="Pfam" id="PF04566">
    <property type="entry name" value="RNA_pol_Rpb2_4"/>
    <property type="match status" value="1"/>
</dbReference>